<dbReference type="PANTHER" id="PTHR43362">
    <property type="entry name" value="MANNITOL DEHYDROGENASE DSF1-RELATED"/>
    <property type="match status" value="1"/>
</dbReference>
<dbReference type="GO" id="GO:0008926">
    <property type="term" value="F:mannitol-1-phosphate 5-dehydrogenase activity"/>
    <property type="evidence" value="ECO:0007669"/>
    <property type="project" value="UniProtKB-EC"/>
</dbReference>
<dbReference type="EMBL" id="MBEW02000004">
    <property type="protein sequence ID" value="RDY21853.1"/>
    <property type="molecule type" value="Genomic_DNA"/>
</dbReference>
<organism evidence="5 6">
    <name type="scientific">Criibacterium bergeronii</name>
    <dbReference type="NCBI Taxonomy" id="1871336"/>
    <lineage>
        <taxon>Bacteria</taxon>
        <taxon>Bacillati</taxon>
        <taxon>Bacillota</taxon>
        <taxon>Clostridia</taxon>
        <taxon>Peptostreptococcales</taxon>
        <taxon>Filifactoraceae</taxon>
        <taxon>Criibacterium</taxon>
    </lineage>
</organism>
<evidence type="ECO:0000259" key="3">
    <source>
        <dbReference type="Pfam" id="PF01232"/>
    </source>
</evidence>
<evidence type="ECO:0000256" key="2">
    <source>
        <dbReference type="ARBA" id="ARBA00048615"/>
    </source>
</evidence>
<name>A0A371IMY7_9FIRM</name>
<gene>
    <name evidence="5" type="ORF">BBG48_003230</name>
</gene>
<dbReference type="InterPro" id="IPR013131">
    <property type="entry name" value="Mannitol_DH_N"/>
</dbReference>
<keyword evidence="1" id="KW-0560">Oxidoreductase</keyword>
<accession>A0A371IMY7</accession>
<dbReference type="Proteomes" id="UP000093352">
    <property type="component" value="Unassembled WGS sequence"/>
</dbReference>
<dbReference type="InterPro" id="IPR050988">
    <property type="entry name" value="Mannitol_DH/Oxidoreductase"/>
</dbReference>
<dbReference type="RefSeq" id="WP_068912692.1">
    <property type="nucleotide sequence ID" value="NZ_MBEW02000004.1"/>
</dbReference>
<dbReference type="InterPro" id="IPR013118">
    <property type="entry name" value="Mannitol_DH_C"/>
</dbReference>
<dbReference type="Gene3D" id="1.10.1040.10">
    <property type="entry name" value="N-(1-d-carboxylethyl)-l-norvaline Dehydrogenase, domain 2"/>
    <property type="match status" value="1"/>
</dbReference>
<dbReference type="PANTHER" id="PTHR43362:SF1">
    <property type="entry name" value="MANNITOL DEHYDROGENASE 2-RELATED"/>
    <property type="match status" value="1"/>
</dbReference>
<comment type="catalytic activity">
    <reaction evidence="2">
        <text>D-mannitol 1-phosphate + NAD(+) = beta-D-fructose 6-phosphate + NADH + H(+)</text>
        <dbReference type="Rhea" id="RHEA:19661"/>
        <dbReference type="ChEBI" id="CHEBI:15378"/>
        <dbReference type="ChEBI" id="CHEBI:57540"/>
        <dbReference type="ChEBI" id="CHEBI:57634"/>
        <dbReference type="ChEBI" id="CHEBI:57945"/>
        <dbReference type="ChEBI" id="CHEBI:61381"/>
        <dbReference type="EC" id="1.1.1.17"/>
    </reaction>
</comment>
<dbReference type="SUPFAM" id="SSF48179">
    <property type="entry name" value="6-phosphogluconate dehydrogenase C-terminal domain-like"/>
    <property type="match status" value="1"/>
</dbReference>
<evidence type="ECO:0000259" key="4">
    <source>
        <dbReference type="Pfam" id="PF08125"/>
    </source>
</evidence>
<reference evidence="5 6" key="1">
    <citation type="journal article" date="2016" name="Genome Announc.">
        <title>Draft Genome Sequence of Criibacterium bergeronii gen. nov., sp. nov., Strain CCRI-22567T, Isolated from a Vaginal Sample from a Woman with Bacterial Vaginosis.</title>
        <authorList>
            <person name="Maheux A.F."/>
            <person name="Berube E."/>
            <person name="Boudreau D.K."/>
            <person name="Raymond F."/>
            <person name="Corbeil J."/>
            <person name="Roy P.H."/>
            <person name="Boissinot M."/>
            <person name="Omar R.F."/>
        </authorList>
    </citation>
    <scope>NUCLEOTIDE SEQUENCE [LARGE SCALE GENOMIC DNA]</scope>
    <source>
        <strain evidence="5 6">CCRI-22567</strain>
    </source>
</reference>
<protein>
    <submittedName>
        <fullName evidence="5">Mannitol dehydrogenase family protein</fullName>
    </submittedName>
</protein>
<dbReference type="InterPro" id="IPR036291">
    <property type="entry name" value="NAD(P)-bd_dom_sf"/>
</dbReference>
<dbReference type="Gene3D" id="3.40.50.720">
    <property type="entry name" value="NAD(P)-binding Rossmann-like Domain"/>
    <property type="match status" value="1"/>
</dbReference>
<dbReference type="AlphaFoldDB" id="A0A371IMY7"/>
<comment type="caution">
    <text evidence="5">The sequence shown here is derived from an EMBL/GenBank/DDBJ whole genome shotgun (WGS) entry which is preliminary data.</text>
</comment>
<dbReference type="Pfam" id="PF08125">
    <property type="entry name" value="Mannitol_dh_C"/>
    <property type="match status" value="1"/>
</dbReference>
<keyword evidence="6" id="KW-1185">Reference proteome</keyword>
<dbReference type="STRING" id="1871336.BBG48_03065"/>
<dbReference type="SUPFAM" id="SSF51735">
    <property type="entry name" value="NAD(P)-binding Rossmann-fold domains"/>
    <property type="match status" value="1"/>
</dbReference>
<feature type="domain" description="Mannitol dehydrogenase C-terminal" evidence="4">
    <location>
        <begin position="308"/>
        <end position="505"/>
    </location>
</feature>
<dbReference type="InterPro" id="IPR008927">
    <property type="entry name" value="6-PGluconate_DH-like_C_sf"/>
</dbReference>
<feature type="domain" description="Mannitol dehydrogenase N-terminal" evidence="3">
    <location>
        <begin position="36"/>
        <end position="253"/>
    </location>
</feature>
<proteinExistence type="predicted"/>
<evidence type="ECO:0000313" key="5">
    <source>
        <dbReference type="EMBL" id="RDY21853.1"/>
    </source>
</evidence>
<dbReference type="Pfam" id="PF01232">
    <property type="entry name" value="Mannitol_dh"/>
    <property type="match status" value="1"/>
</dbReference>
<sequence>MKLSLANLNELRKKVQCLDYDVEKLRKNSLQDPQWVAFGSGNIFRGYIARVIEDTIKYGFDRGISVVETFDEEIIDKIYTPYDNLSLSVTLDKDGDFSTRLICNLAEALKLSTDKKRIEEIFLNKNLKVASFTITEKGYSLKNGAGEYFPNVKSDFEKGPDFASHLMSITTAMLLKRYTSSKTPLTLLSLDNHSKNGDKLKSTILLIANTWKENGFVDADFISYLENDIGYPNTMIDKITPRPADVIEKYLNEHGIEDIGHVVTGKNTFIAPYVNSETAEYLVIEDDFRNGSVPLAKAGVYVTDRKTVDKVDTMKLTTCLNPLHTALAVFGCLLGYKSISAEMKDEDLNKLVTKIGYDEGLPVVVDPKIIEPKAFLKEVLEIRLPNPYMPDTPQRIATDTSQKLSVRFGETIKKYVEKNEVQKLDLIPLVQAGWIRYLLEIDDEGNSFEMSPDPLNETLKEQVKNLKIGQEDVSSIESLLTNSTIFGVNLVEIGLADKVKKYLAQMLKGSGSVRKTIKAALEEK</sequence>
<evidence type="ECO:0000256" key="1">
    <source>
        <dbReference type="ARBA" id="ARBA00023002"/>
    </source>
</evidence>
<evidence type="ECO:0000313" key="6">
    <source>
        <dbReference type="Proteomes" id="UP000093352"/>
    </source>
</evidence>
<dbReference type="InterPro" id="IPR013328">
    <property type="entry name" value="6PGD_dom2"/>
</dbReference>